<feature type="domain" description="CARDB" evidence="1">
    <location>
        <begin position="51"/>
        <end position="144"/>
    </location>
</feature>
<sequence length="265" mass="29441">RVRDTAGGDTGTLDIMQLYVYYEVPGEPDLLPYQPPGWDNKLVISNTTGGSSSSSTIYDDETVYVDWSCANLGNADAGHFRYGLYLDGVRKWYVDKTSLAANTYSSATDSSFTPLDAGWHTFKIVCDYDGEVPESNEGNNEYSRSYLITARPKADLTPYKPGNWDYKIPIGTSQLPWSYTHSYSGPYYSDQTLYFNWGSNNQGSATASGYTVRVQVTGTGGSIWDWTNQSTSPGYWSHLINDQSCGPLSVGSHTFKLWVKGEFRP</sequence>
<gene>
    <name evidence="2" type="ORF">S01H1_43296</name>
</gene>
<accession>X0UKM8</accession>
<feature type="non-terminal residue" evidence="2">
    <location>
        <position position="1"/>
    </location>
</feature>
<dbReference type="InterPro" id="IPR011635">
    <property type="entry name" value="CARDB"/>
</dbReference>
<reference evidence="2" key="1">
    <citation type="journal article" date="2014" name="Front. Microbiol.">
        <title>High frequency of phylogenetically diverse reductive dehalogenase-homologous genes in deep subseafloor sedimentary metagenomes.</title>
        <authorList>
            <person name="Kawai M."/>
            <person name="Futagami T."/>
            <person name="Toyoda A."/>
            <person name="Takaki Y."/>
            <person name="Nishi S."/>
            <person name="Hori S."/>
            <person name="Arai W."/>
            <person name="Tsubouchi T."/>
            <person name="Morono Y."/>
            <person name="Uchiyama I."/>
            <person name="Ito T."/>
            <person name="Fujiyama A."/>
            <person name="Inagaki F."/>
            <person name="Takami H."/>
        </authorList>
    </citation>
    <scope>NUCLEOTIDE SEQUENCE</scope>
    <source>
        <strain evidence="2">Expedition CK06-06</strain>
    </source>
</reference>
<organism evidence="2">
    <name type="scientific">marine sediment metagenome</name>
    <dbReference type="NCBI Taxonomy" id="412755"/>
    <lineage>
        <taxon>unclassified sequences</taxon>
        <taxon>metagenomes</taxon>
        <taxon>ecological metagenomes</taxon>
    </lineage>
</organism>
<protein>
    <recommendedName>
        <fullName evidence="1">CARDB domain-containing protein</fullName>
    </recommendedName>
</protein>
<comment type="caution">
    <text evidence="2">The sequence shown here is derived from an EMBL/GenBank/DDBJ whole genome shotgun (WGS) entry which is preliminary data.</text>
</comment>
<feature type="non-terminal residue" evidence="2">
    <location>
        <position position="265"/>
    </location>
</feature>
<name>X0UKM8_9ZZZZ</name>
<dbReference type="EMBL" id="BARS01027579">
    <property type="protein sequence ID" value="GAF99841.1"/>
    <property type="molecule type" value="Genomic_DNA"/>
</dbReference>
<dbReference type="AlphaFoldDB" id="X0UKM8"/>
<evidence type="ECO:0000313" key="2">
    <source>
        <dbReference type="EMBL" id="GAF99841.1"/>
    </source>
</evidence>
<proteinExistence type="predicted"/>
<dbReference type="Gene3D" id="2.60.40.10">
    <property type="entry name" value="Immunoglobulins"/>
    <property type="match status" value="1"/>
</dbReference>
<dbReference type="Pfam" id="PF07705">
    <property type="entry name" value="CARDB"/>
    <property type="match status" value="1"/>
</dbReference>
<dbReference type="InterPro" id="IPR013783">
    <property type="entry name" value="Ig-like_fold"/>
</dbReference>
<evidence type="ECO:0000259" key="1">
    <source>
        <dbReference type="Pfam" id="PF07705"/>
    </source>
</evidence>